<organism evidence="3">
    <name type="scientific">Candida tenuis (strain ATCC 10573 / BCRC 21748 / CBS 615 / JCM 9827 / NBRC 10315 / NRRL Y-1498 / VKM Y-70)</name>
    <name type="common">Yeast</name>
    <name type="synonym">Yamadazyma tenuis</name>
    <dbReference type="NCBI Taxonomy" id="590646"/>
    <lineage>
        <taxon>Eukaryota</taxon>
        <taxon>Fungi</taxon>
        <taxon>Dikarya</taxon>
        <taxon>Ascomycota</taxon>
        <taxon>Saccharomycotina</taxon>
        <taxon>Pichiomycetes</taxon>
        <taxon>Debaryomycetaceae</taxon>
        <taxon>Yamadazyma</taxon>
    </lineage>
</organism>
<dbReference type="RefSeq" id="XP_006687132.1">
    <property type="nucleotide sequence ID" value="XM_006687069.1"/>
</dbReference>
<dbReference type="Proteomes" id="UP000000707">
    <property type="component" value="Unassembled WGS sequence"/>
</dbReference>
<sequence>MLRPSTRIIVKVATPRLHLVRWNSSKQSKALSPEEEQKRREEAAKVAMQSIKDLGTMFSNASSDKETEPIDTQPIYDDPSKFGPLSLLHQGQVLQELQAKYDKTWKKLKPIEKRLGYYIAYGNWGVREPFDNWKSQDKPYDLPFTNPVSRVSPKATDKVHKLPPVYLAETPIRKPQFDVKKMDPVTKTFIYLTLLVALLASYRDKNIGEEGKPVELIIRDLHEEERQKRIQEEQAQRELAAQISNRKWYFLWLR</sequence>
<feature type="coiled-coil region" evidence="1">
    <location>
        <begin position="214"/>
        <end position="241"/>
    </location>
</feature>
<evidence type="ECO:0000313" key="3">
    <source>
        <dbReference type="Proteomes" id="UP000000707"/>
    </source>
</evidence>
<dbReference type="GeneID" id="18249851"/>
<gene>
    <name evidence="2" type="ORF">CANTEDRAFT_135168</name>
</gene>
<keyword evidence="1" id="KW-0175">Coiled coil</keyword>
<dbReference type="EMBL" id="GL996524">
    <property type="protein sequence ID" value="EGV63339.1"/>
    <property type="molecule type" value="Genomic_DNA"/>
</dbReference>
<dbReference type="AlphaFoldDB" id="G3B5Z5"/>
<keyword evidence="3" id="KW-1185">Reference proteome</keyword>
<accession>G3B5Z5</accession>
<dbReference type="OrthoDB" id="186013at2759"/>
<dbReference type="eggNOG" id="ENOG502S9BA">
    <property type="taxonomic scope" value="Eukaryota"/>
</dbReference>
<evidence type="ECO:0000313" key="2">
    <source>
        <dbReference type="EMBL" id="EGV63339.1"/>
    </source>
</evidence>
<evidence type="ECO:0008006" key="4">
    <source>
        <dbReference type="Google" id="ProtNLM"/>
    </source>
</evidence>
<name>G3B5Z5_CANTC</name>
<reference evidence="2 3" key="1">
    <citation type="journal article" date="2011" name="Proc. Natl. Acad. Sci. U.S.A.">
        <title>Comparative genomics of xylose-fermenting fungi for enhanced biofuel production.</title>
        <authorList>
            <person name="Wohlbach D.J."/>
            <person name="Kuo A."/>
            <person name="Sato T.K."/>
            <person name="Potts K.M."/>
            <person name="Salamov A.A."/>
            <person name="LaButti K.M."/>
            <person name="Sun H."/>
            <person name="Clum A."/>
            <person name="Pangilinan J.L."/>
            <person name="Lindquist E.A."/>
            <person name="Lucas S."/>
            <person name="Lapidus A."/>
            <person name="Jin M."/>
            <person name="Gunawan C."/>
            <person name="Balan V."/>
            <person name="Dale B.E."/>
            <person name="Jeffries T.W."/>
            <person name="Zinkel R."/>
            <person name="Barry K.W."/>
            <person name="Grigoriev I.V."/>
            <person name="Gasch A.P."/>
        </authorList>
    </citation>
    <scope>NUCLEOTIDE SEQUENCE [LARGE SCALE GENOMIC DNA]</scope>
    <source>
        <strain evidence="3">ATCC 10573 / BCRC 21748 / CBS 615 / JCM 9827 / NBRC 10315 / NRRL Y-1498 / VKM Y-70</strain>
    </source>
</reference>
<proteinExistence type="predicted"/>
<dbReference type="KEGG" id="cten:18249851"/>
<evidence type="ECO:0000256" key="1">
    <source>
        <dbReference type="SAM" id="Coils"/>
    </source>
</evidence>
<dbReference type="HOGENOM" id="CLU_080217_0_0_1"/>
<protein>
    <recommendedName>
        <fullName evidence="4">Genetic interactor of prohibitin 7, mitochondrial</fullName>
    </recommendedName>
</protein>